<dbReference type="OrthoDB" id="6150901at2"/>
<dbReference type="InterPro" id="IPR001638">
    <property type="entry name" value="Solute-binding_3/MltF_N"/>
</dbReference>
<dbReference type="Gene3D" id="3.40.190.10">
    <property type="entry name" value="Periplasmic binding protein-like II"/>
    <property type="match status" value="1"/>
</dbReference>
<dbReference type="EMBL" id="SNYN01000010">
    <property type="protein sequence ID" value="TDQ51557.1"/>
    <property type="molecule type" value="Genomic_DNA"/>
</dbReference>
<dbReference type="Pfam" id="PF00497">
    <property type="entry name" value="SBP_bac_3"/>
    <property type="match status" value="1"/>
</dbReference>
<accession>A0A4V3D8F7</accession>
<name>A0A4V3D8F7_9ACTN</name>
<proteinExistence type="predicted"/>
<evidence type="ECO:0000256" key="1">
    <source>
        <dbReference type="ARBA" id="ARBA00022729"/>
    </source>
</evidence>
<dbReference type="SUPFAM" id="SSF53850">
    <property type="entry name" value="Periplasmic binding protein-like II"/>
    <property type="match status" value="1"/>
</dbReference>
<evidence type="ECO:0000313" key="3">
    <source>
        <dbReference type="EMBL" id="TDQ51557.1"/>
    </source>
</evidence>
<evidence type="ECO:0000259" key="2">
    <source>
        <dbReference type="Pfam" id="PF00497"/>
    </source>
</evidence>
<keyword evidence="1" id="KW-0732">Signal</keyword>
<dbReference type="RefSeq" id="WP_133741979.1">
    <property type="nucleotide sequence ID" value="NZ_SNYN01000010.1"/>
</dbReference>
<gene>
    <name evidence="3" type="ORF">EV190_11045</name>
</gene>
<dbReference type="PANTHER" id="PTHR35936">
    <property type="entry name" value="MEMBRANE-BOUND LYTIC MUREIN TRANSGLYCOSYLASE F"/>
    <property type="match status" value="1"/>
</dbReference>
<dbReference type="AlphaFoldDB" id="A0A4V3D8F7"/>
<reference evidence="3 4" key="1">
    <citation type="submission" date="2019-03" db="EMBL/GenBank/DDBJ databases">
        <title>Genomic Encyclopedia of Type Strains, Phase IV (KMG-IV): sequencing the most valuable type-strain genomes for metagenomic binning, comparative biology and taxonomic classification.</title>
        <authorList>
            <person name="Goeker M."/>
        </authorList>
    </citation>
    <scope>NUCLEOTIDE SEQUENCE [LARGE SCALE GENOMIC DNA]</scope>
    <source>
        <strain evidence="3 4">DSM 46770</strain>
    </source>
</reference>
<protein>
    <submittedName>
        <fullName evidence="3">Polar amino acid transport system substrate-binding protein</fullName>
    </submittedName>
</protein>
<evidence type="ECO:0000313" key="4">
    <source>
        <dbReference type="Proteomes" id="UP000295281"/>
    </source>
</evidence>
<comment type="caution">
    <text evidence="3">The sequence shown here is derived from an EMBL/GenBank/DDBJ whole genome shotgun (WGS) entry which is preliminary data.</text>
</comment>
<sequence>MTRAPGPHVAPFRHESGAQAWARVIVVTLLLLATFAEFAARNPWPDDSEGTLDRVRGGVLRVGVTGSPPWTRVADDGSVSGVEPVLVRRLAEELDARVRWSSGSESDLMASLHAGGLDLVAGGLGDTGTWQGMAALTTPYTTTRAVVGVPAPMAGEEVSGTRVAVRADTAEEARLREEGGIAVPYTGPAPPPGEPAVVGEWMLGPLGLRDSGVELSRSDHVMAVRMGENAWLATVEGYLLDVPDEELRRLLVEAEGAGR</sequence>
<dbReference type="Proteomes" id="UP000295281">
    <property type="component" value="Unassembled WGS sequence"/>
</dbReference>
<feature type="domain" description="Solute-binding protein family 3/N-terminal" evidence="2">
    <location>
        <begin position="60"/>
        <end position="239"/>
    </location>
</feature>
<keyword evidence="4" id="KW-1185">Reference proteome</keyword>
<organism evidence="3 4">
    <name type="scientific">Actinorugispora endophytica</name>
    <dbReference type="NCBI Taxonomy" id="1605990"/>
    <lineage>
        <taxon>Bacteria</taxon>
        <taxon>Bacillati</taxon>
        <taxon>Actinomycetota</taxon>
        <taxon>Actinomycetes</taxon>
        <taxon>Streptosporangiales</taxon>
        <taxon>Nocardiopsidaceae</taxon>
        <taxon>Actinorugispora</taxon>
    </lineage>
</organism>